<feature type="domain" description="Peptidase S1" evidence="1">
    <location>
        <begin position="12"/>
        <end position="68"/>
    </location>
</feature>
<reference evidence="3" key="1">
    <citation type="submission" date="2025-08" db="UniProtKB">
        <authorList>
            <consortium name="RefSeq"/>
        </authorList>
    </citation>
    <scope>IDENTIFICATION</scope>
</reference>
<dbReference type="Pfam" id="PF00089">
    <property type="entry name" value="Trypsin"/>
    <property type="match status" value="1"/>
</dbReference>
<dbReference type="InterPro" id="IPR043504">
    <property type="entry name" value="Peptidase_S1_PA_chymotrypsin"/>
</dbReference>
<organism evidence="2 3">
    <name type="scientific">Ceratosolen solmsi marchali</name>
    <dbReference type="NCBI Taxonomy" id="326594"/>
    <lineage>
        <taxon>Eukaryota</taxon>
        <taxon>Metazoa</taxon>
        <taxon>Ecdysozoa</taxon>
        <taxon>Arthropoda</taxon>
        <taxon>Hexapoda</taxon>
        <taxon>Insecta</taxon>
        <taxon>Pterygota</taxon>
        <taxon>Neoptera</taxon>
        <taxon>Endopterygota</taxon>
        <taxon>Hymenoptera</taxon>
        <taxon>Apocrita</taxon>
        <taxon>Proctotrupomorpha</taxon>
        <taxon>Chalcidoidea</taxon>
        <taxon>Agaonidae</taxon>
        <taxon>Agaoninae</taxon>
        <taxon>Ceratosolen</taxon>
    </lineage>
</organism>
<evidence type="ECO:0000259" key="1">
    <source>
        <dbReference type="Pfam" id="PF00089"/>
    </source>
</evidence>
<dbReference type="GO" id="GO:0006508">
    <property type="term" value="P:proteolysis"/>
    <property type="evidence" value="ECO:0007669"/>
    <property type="project" value="InterPro"/>
</dbReference>
<proteinExistence type="predicted"/>
<dbReference type="RefSeq" id="XP_011497368.1">
    <property type="nucleotide sequence ID" value="XM_011499066.1"/>
</dbReference>
<evidence type="ECO:0000313" key="2">
    <source>
        <dbReference type="Proteomes" id="UP000695007"/>
    </source>
</evidence>
<dbReference type="InterPro" id="IPR001254">
    <property type="entry name" value="Trypsin_dom"/>
</dbReference>
<accession>A0AAJ7DUY8</accession>
<dbReference type="Gene3D" id="2.40.10.10">
    <property type="entry name" value="Trypsin-like serine proteases"/>
    <property type="match status" value="1"/>
</dbReference>
<dbReference type="SUPFAM" id="SSF50494">
    <property type="entry name" value="Trypsin-like serine proteases"/>
    <property type="match status" value="1"/>
</dbReference>
<dbReference type="GO" id="GO:0004252">
    <property type="term" value="F:serine-type endopeptidase activity"/>
    <property type="evidence" value="ECO:0007669"/>
    <property type="project" value="InterPro"/>
</dbReference>
<dbReference type="AlphaFoldDB" id="A0AAJ7DUY8"/>
<evidence type="ECO:0000313" key="3">
    <source>
        <dbReference type="RefSeq" id="XP_011497368.1"/>
    </source>
</evidence>
<protein>
    <submittedName>
        <fullName evidence="3">Trypsin-2-like</fullName>
    </submittedName>
</protein>
<keyword evidence="2" id="KW-1185">Reference proteome</keyword>
<dbReference type="InterPro" id="IPR009003">
    <property type="entry name" value="Peptidase_S1_PA"/>
</dbReference>
<gene>
    <name evidence="3" type="primary">LOC105361787</name>
</gene>
<name>A0AAJ7DUY8_9HYME</name>
<dbReference type="Proteomes" id="UP000695007">
    <property type="component" value="Unplaced"/>
</dbReference>
<sequence>MCSNILMIFVFEDQFCSGHTQGIEVVPTDTGGSVTSNGELYGVISINNENRNRLFAIHTKVYAYLQFIRDVVGAALEN</sequence>
<dbReference type="KEGG" id="csol:105361787"/>
<dbReference type="GeneID" id="105361787"/>